<keyword evidence="3" id="KW-0378">Hydrolase</keyword>
<dbReference type="EMBL" id="SSWX01000030">
    <property type="protein sequence ID" value="THJ30930.1"/>
    <property type="molecule type" value="Genomic_DNA"/>
</dbReference>
<dbReference type="InterPro" id="IPR023346">
    <property type="entry name" value="Lysozyme-like_dom_sf"/>
</dbReference>
<dbReference type="GO" id="GO:0042742">
    <property type="term" value="P:defense response to bacterium"/>
    <property type="evidence" value="ECO:0007669"/>
    <property type="project" value="UniProtKB-KW"/>
</dbReference>
<organism evidence="5 6">
    <name type="scientific">Lampropedia aestuarii</name>
    <dbReference type="NCBI Taxonomy" id="2562762"/>
    <lineage>
        <taxon>Bacteria</taxon>
        <taxon>Pseudomonadati</taxon>
        <taxon>Pseudomonadota</taxon>
        <taxon>Betaproteobacteria</taxon>
        <taxon>Burkholderiales</taxon>
        <taxon>Comamonadaceae</taxon>
        <taxon>Lampropedia</taxon>
    </lineage>
</organism>
<protein>
    <recommendedName>
        <fullName evidence="3">Lysozyme</fullName>
        <ecNumber evidence="3">3.2.1.17</ecNumber>
    </recommendedName>
</protein>
<evidence type="ECO:0000313" key="5">
    <source>
        <dbReference type="EMBL" id="THJ30930.1"/>
    </source>
</evidence>
<evidence type="ECO:0000256" key="2">
    <source>
        <dbReference type="ARBA" id="ARBA00022638"/>
    </source>
</evidence>
<reference evidence="5 6" key="1">
    <citation type="submission" date="2019-04" db="EMBL/GenBank/DDBJ databases">
        <title>Lampropedia sp YIM MLB12 draf genome.</title>
        <authorList>
            <person name="Wang Y.-X."/>
        </authorList>
    </citation>
    <scope>NUCLEOTIDE SEQUENCE [LARGE SCALE GENOMIC DNA]</scope>
    <source>
        <strain evidence="5 6">YIM MLB12</strain>
    </source>
</reference>
<gene>
    <name evidence="5" type="ORF">E8K88_16315</name>
</gene>
<keyword evidence="4" id="KW-0732">Signal</keyword>
<evidence type="ECO:0000313" key="6">
    <source>
        <dbReference type="Proteomes" id="UP000306236"/>
    </source>
</evidence>
<proteinExistence type="inferred from homology"/>
<keyword evidence="2 3" id="KW-0081">Bacteriolytic enzyme</keyword>
<evidence type="ECO:0000256" key="3">
    <source>
        <dbReference type="RuleBase" id="RU003788"/>
    </source>
</evidence>
<dbReference type="InterPro" id="IPR002196">
    <property type="entry name" value="Glyco_hydro_24"/>
</dbReference>
<evidence type="ECO:0000256" key="1">
    <source>
        <dbReference type="ARBA" id="ARBA00022529"/>
    </source>
</evidence>
<keyword evidence="3" id="KW-0326">Glycosidase</keyword>
<dbReference type="GO" id="GO:0016998">
    <property type="term" value="P:cell wall macromolecule catabolic process"/>
    <property type="evidence" value="ECO:0007669"/>
    <property type="project" value="InterPro"/>
</dbReference>
<dbReference type="InterPro" id="IPR023347">
    <property type="entry name" value="Lysozyme_dom_sf"/>
</dbReference>
<dbReference type="AlphaFoldDB" id="A0A4S5BFC8"/>
<comment type="catalytic activity">
    <reaction evidence="3">
        <text>Hydrolysis of (1-&gt;4)-beta-linkages between N-acetylmuramic acid and N-acetyl-D-glucosamine residues in a peptidoglycan and between N-acetyl-D-glucosamine residues in chitodextrins.</text>
        <dbReference type="EC" id="3.2.1.17"/>
    </reaction>
</comment>
<accession>A0A4S5BFC8</accession>
<dbReference type="Pfam" id="PF00959">
    <property type="entry name" value="Phage_lysozyme"/>
    <property type="match status" value="1"/>
</dbReference>
<name>A0A4S5BFC8_9BURK</name>
<keyword evidence="6" id="KW-1185">Reference proteome</keyword>
<comment type="similarity">
    <text evidence="3">Belongs to the glycosyl hydrolase 24 family.</text>
</comment>
<keyword evidence="1 3" id="KW-0929">Antimicrobial</keyword>
<feature type="non-terminal residue" evidence="5">
    <location>
        <position position="130"/>
    </location>
</feature>
<dbReference type="EC" id="3.2.1.17" evidence="3"/>
<comment type="caution">
    <text evidence="5">The sequence shown here is derived from an EMBL/GenBank/DDBJ whole genome shotgun (WGS) entry which is preliminary data.</text>
</comment>
<dbReference type="GO" id="GO:0009253">
    <property type="term" value="P:peptidoglycan catabolic process"/>
    <property type="evidence" value="ECO:0007669"/>
    <property type="project" value="InterPro"/>
</dbReference>
<sequence length="130" mass="14257">MSKIPASLKQRLLVAAFSLSAAGGYAVYEASQPSAAVQLAHEIGAHYESSGRHIGTPYVDTLGKGRPWTVCNGVTGPDVIAGKTYTREECKALELKILQRSEKAAKRMFAHWDDYNVWVQASIIDMLYNL</sequence>
<dbReference type="RefSeq" id="WP_136407742.1">
    <property type="nucleotide sequence ID" value="NZ_SSWX01000030.1"/>
</dbReference>
<feature type="chain" id="PRO_5020534127" description="Lysozyme" evidence="4">
    <location>
        <begin position="22"/>
        <end position="130"/>
    </location>
</feature>
<dbReference type="Gene3D" id="1.10.530.40">
    <property type="match status" value="1"/>
</dbReference>
<dbReference type="GO" id="GO:0003796">
    <property type="term" value="F:lysozyme activity"/>
    <property type="evidence" value="ECO:0007669"/>
    <property type="project" value="UniProtKB-EC"/>
</dbReference>
<dbReference type="SUPFAM" id="SSF53955">
    <property type="entry name" value="Lysozyme-like"/>
    <property type="match status" value="1"/>
</dbReference>
<feature type="signal peptide" evidence="4">
    <location>
        <begin position="1"/>
        <end position="21"/>
    </location>
</feature>
<evidence type="ECO:0000256" key="4">
    <source>
        <dbReference type="SAM" id="SignalP"/>
    </source>
</evidence>
<dbReference type="OrthoDB" id="5327667at2"/>
<dbReference type="Proteomes" id="UP000306236">
    <property type="component" value="Unassembled WGS sequence"/>
</dbReference>
<dbReference type="GO" id="GO:0031640">
    <property type="term" value="P:killing of cells of another organism"/>
    <property type="evidence" value="ECO:0007669"/>
    <property type="project" value="UniProtKB-KW"/>
</dbReference>